<keyword evidence="2" id="KW-1185">Reference proteome</keyword>
<gene>
    <name evidence="1" type="ORF">ACFOWM_13500</name>
</gene>
<organism evidence="1 2">
    <name type="scientific">Ferruginibacter yonginensis</name>
    <dbReference type="NCBI Taxonomy" id="1310416"/>
    <lineage>
        <taxon>Bacteria</taxon>
        <taxon>Pseudomonadati</taxon>
        <taxon>Bacteroidota</taxon>
        <taxon>Chitinophagia</taxon>
        <taxon>Chitinophagales</taxon>
        <taxon>Chitinophagaceae</taxon>
        <taxon>Ferruginibacter</taxon>
    </lineage>
</organism>
<comment type="caution">
    <text evidence="1">The sequence shown here is derived from an EMBL/GenBank/DDBJ whole genome shotgun (WGS) entry which is preliminary data.</text>
</comment>
<protein>
    <recommendedName>
        <fullName evidence="3">HEPN AbiU2-like domain-containing protein</fullName>
    </recommendedName>
</protein>
<name>A0ABV8QW41_9BACT</name>
<evidence type="ECO:0008006" key="3">
    <source>
        <dbReference type="Google" id="ProtNLM"/>
    </source>
</evidence>
<dbReference type="EMBL" id="JBHSCZ010000005">
    <property type="protein sequence ID" value="MFC4263903.1"/>
    <property type="molecule type" value="Genomic_DNA"/>
</dbReference>
<evidence type="ECO:0000313" key="2">
    <source>
        <dbReference type="Proteomes" id="UP001595907"/>
    </source>
</evidence>
<proteinExistence type="predicted"/>
<dbReference type="RefSeq" id="WP_379711038.1">
    <property type="nucleotide sequence ID" value="NZ_JBHSCZ010000005.1"/>
</dbReference>
<dbReference type="Proteomes" id="UP001595907">
    <property type="component" value="Unassembled WGS sequence"/>
</dbReference>
<sequence length="199" mass="23407">MRNIDFLVEQDNINSKIWIIHILNNPENINKMALNFRFLEVSHAIKCIADENFQQSKQHFYTASLLDQLRIEQFNGDVLSYDVKSVCNPILSDNEELVKRFSKLRYHAWGKMPGMDENVLKGKNDVWANTVQFFMMNDVEKIERNLNIIETITIKKLPKNQQELLIDFDFFKALYLGDKSKMEEALDNLVSPKIHKKKI</sequence>
<evidence type="ECO:0000313" key="1">
    <source>
        <dbReference type="EMBL" id="MFC4263903.1"/>
    </source>
</evidence>
<reference evidence="2" key="1">
    <citation type="journal article" date="2019" name="Int. J. Syst. Evol. Microbiol.">
        <title>The Global Catalogue of Microorganisms (GCM) 10K type strain sequencing project: providing services to taxonomists for standard genome sequencing and annotation.</title>
        <authorList>
            <consortium name="The Broad Institute Genomics Platform"/>
            <consortium name="The Broad Institute Genome Sequencing Center for Infectious Disease"/>
            <person name="Wu L."/>
            <person name="Ma J."/>
        </authorList>
    </citation>
    <scope>NUCLEOTIDE SEQUENCE [LARGE SCALE GENOMIC DNA]</scope>
    <source>
        <strain evidence="2">CECT 8289</strain>
    </source>
</reference>
<accession>A0ABV8QW41</accession>